<dbReference type="Proteomes" id="UP000293483">
    <property type="component" value="Unassembled WGS sequence"/>
</dbReference>
<dbReference type="EMBL" id="SGSU01000030">
    <property type="protein sequence ID" value="RZG63957.1"/>
    <property type="molecule type" value="Genomic_DNA"/>
</dbReference>
<evidence type="ECO:0000313" key="2">
    <source>
        <dbReference type="Proteomes" id="UP000293483"/>
    </source>
</evidence>
<protein>
    <submittedName>
        <fullName evidence="1">Uncharacterized protein</fullName>
    </submittedName>
</protein>
<evidence type="ECO:0000313" key="1">
    <source>
        <dbReference type="EMBL" id="RZG63957.1"/>
    </source>
</evidence>
<dbReference type="AlphaFoldDB" id="A0A4V2DNR0"/>
<accession>A0A4V2DNR0</accession>
<dbReference type="RefSeq" id="WP_130148660.1">
    <property type="nucleotide sequence ID" value="NZ_SGSU01000030.1"/>
</dbReference>
<organism evidence="1 2">
    <name type="scientific">Acinetobacter bouvetii</name>
    <dbReference type="NCBI Taxonomy" id="202951"/>
    <lineage>
        <taxon>Bacteria</taxon>
        <taxon>Pseudomonadati</taxon>
        <taxon>Pseudomonadota</taxon>
        <taxon>Gammaproteobacteria</taxon>
        <taxon>Moraxellales</taxon>
        <taxon>Moraxellaceae</taxon>
        <taxon>Acinetobacter</taxon>
    </lineage>
</organism>
<gene>
    <name evidence="1" type="ORF">EXE25_18005</name>
</gene>
<proteinExistence type="predicted"/>
<sequence>MHTVKYDSLNSTYLDSMITNKKSFEVLGVGGNIKECVSLLEKTIESNGLTCRIYTEGRAAGIASGLLVAGLGVVTAAGIAAHNLATYNPDYEIGKNLVKNKITVKFKKEPKAK</sequence>
<name>A0A4V2DNR0_9GAMM</name>
<reference evidence="1 2" key="1">
    <citation type="submission" date="2019-02" db="EMBL/GenBank/DDBJ databases">
        <title>The Batch Genome Submission of Acinetobacter spp. strains.</title>
        <authorList>
            <person name="Qin J."/>
            <person name="Hu Y."/>
            <person name="Ye H."/>
            <person name="Wei L."/>
            <person name="Feng Y."/>
            <person name="Zong Z."/>
        </authorList>
    </citation>
    <scope>NUCLEOTIDE SEQUENCE [LARGE SCALE GENOMIC DNA]</scope>
    <source>
        <strain evidence="1 2">WCHABo060081</strain>
    </source>
</reference>
<comment type="caution">
    <text evidence="1">The sequence shown here is derived from an EMBL/GenBank/DDBJ whole genome shotgun (WGS) entry which is preliminary data.</text>
</comment>